<accession>A0A6J7C3M4</accession>
<evidence type="ECO:0000313" key="1">
    <source>
        <dbReference type="EMBL" id="CAB4363623.1"/>
    </source>
</evidence>
<dbReference type="AlphaFoldDB" id="A0A6J7C3M4"/>
<reference evidence="4" key="1">
    <citation type="submission" date="2020-05" db="EMBL/GenBank/DDBJ databases">
        <authorList>
            <person name="Chiriac C."/>
            <person name="Salcher M."/>
            <person name="Ghai R."/>
            <person name="Kavagutti S V."/>
        </authorList>
    </citation>
    <scope>NUCLEOTIDE SEQUENCE</scope>
</reference>
<dbReference type="EMBL" id="CAFAAV010000206">
    <property type="protein sequence ID" value="CAB4832256.1"/>
    <property type="molecule type" value="Genomic_DNA"/>
</dbReference>
<dbReference type="EMBL" id="CAFBMT010000006">
    <property type="protein sequence ID" value="CAB4928023.1"/>
    <property type="molecule type" value="Genomic_DNA"/>
</dbReference>
<organism evidence="4">
    <name type="scientific">freshwater metagenome</name>
    <dbReference type="NCBI Taxonomy" id="449393"/>
    <lineage>
        <taxon>unclassified sequences</taxon>
        <taxon>metagenomes</taxon>
        <taxon>ecological metagenomes</taxon>
    </lineage>
</organism>
<gene>
    <name evidence="2" type="ORF">UFOPK2656_01326</name>
    <name evidence="3" type="ORF">UFOPK3099_02219</name>
    <name evidence="4" type="ORF">UFOPK3267_01176</name>
    <name evidence="5" type="ORF">UFOPK3651_01289</name>
    <name evidence="6" type="ORF">UFOPK3931_02799</name>
    <name evidence="1" type="ORF">UFOPK4189_01399</name>
</gene>
<dbReference type="EMBL" id="CAFBIY010000054">
    <property type="protein sequence ID" value="CAB4850423.1"/>
    <property type="molecule type" value="Genomic_DNA"/>
</dbReference>
<evidence type="ECO:0000313" key="2">
    <source>
        <dbReference type="EMBL" id="CAB4720829.1"/>
    </source>
</evidence>
<proteinExistence type="predicted"/>
<sequence length="198" mass="22734">MMVGHVAYEAVAASRAGRGAMHRHDAHEFIEQLATDDRLFLDMDRFPWPGARPTDDDVRSARHTLVEFGMGISNRVPEPYSLAAWLDAARVRSHRHHRVFSEQGPWMRAVMYRDGYLTQIADDLYRCLEIAHSVMPHVHHLVERPYAEAIEHDSTKSLRWLVELPDPAGFHRAAIRDVTDREHGRPGFSLDLLRPADE</sequence>
<dbReference type="EMBL" id="CAESGF010000006">
    <property type="protein sequence ID" value="CAB4363623.1"/>
    <property type="molecule type" value="Genomic_DNA"/>
</dbReference>
<dbReference type="EMBL" id="CAEZYF010000006">
    <property type="protein sequence ID" value="CAB4720829.1"/>
    <property type="molecule type" value="Genomic_DNA"/>
</dbReference>
<evidence type="ECO:0000313" key="5">
    <source>
        <dbReference type="EMBL" id="CAB4928023.1"/>
    </source>
</evidence>
<evidence type="ECO:0000313" key="4">
    <source>
        <dbReference type="EMBL" id="CAB4850423.1"/>
    </source>
</evidence>
<dbReference type="EMBL" id="CAFBOL010000108">
    <property type="protein sequence ID" value="CAB5010735.1"/>
    <property type="molecule type" value="Genomic_DNA"/>
</dbReference>
<evidence type="ECO:0000313" key="3">
    <source>
        <dbReference type="EMBL" id="CAB4832256.1"/>
    </source>
</evidence>
<name>A0A6J7C3M4_9ZZZZ</name>
<protein>
    <submittedName>
        <fullName evidence="4">Unannotated protein</fullName>
    </submittedName>
</protein>
<evidence type="ECO:0000313" key="6">
    <source>
        <dbReference type="EMBL" id="CAB5010735.1"/>
    </source>
</evidence>